<comment type="subcellular location">
    <subcellularLocation>
        <location evidence="1">Nucleus</location>
    </subcellularLocation>
</comment>
<keyword evidence="2" id="KW-0539">Nucleus</keyword>
<evidence type="ECO:0000256" key="2">
    <source>
        <dbReference type="ARBA" id="ARBA00023242"/>
    </source>
</evidence>
<proteinExistence type="predicted"/>
<evidence type="ECO:0008006" key="6">
    <source>
        <dbReference type="Google" id="ProtNLM"/>
    </source>
</evidence>
<dbReference type="GO" id="GO:0006397">
    <property type="term" value="P:mRNA processing"/>
    <property type="evidence" value="ECO:0007669"/>
    <property type="project" value="InterPro"/>
</dbReference>
<dbReference type="Pfam" id="PF05615">
    <property type="entry name" value="THOC7"/>
    <property type="match status" value="1"/>
</dbReference>
<feature type="compositionally biased region" description="Gly residues" evidence="3">
    <location>
        <begin position="196"/>
        <end position="214"/>
    </location>
</feature>
<evidence type="ECO:0000256" key="3">
    <source>
        <dbReference type="SAM" id="MobiDB-lite"/>
    </source>
</evidence>
<evidence type="ECO:0000313" key="5">
    <source>
        <dbReference type="Proteomes" id="UP000777482"/>
    </source>
</evidence>
<accession>A0A9P6VTW8</accession>
<feature type="compositionally biased region" description="Acidic residues" evidence="3">
    <location>
        <begin position="253"/>
        <end position="271"/>
    </location>
</feature>
<reference evidence="4 5" key="1">
    <citation type="submission" date="2020-11" db="EMBL/GenBank/DDBJ databases">
        <title>Kefir isolates.</title>
        <authorList>
            <person name="Marcisauskas S."/>
            <person name="Kim Y."/>
            <person name="Blasche S."/>
        </authorList>
    </citation>
    <scope>NUCLEOTIDE SEQUENCE [LARGE SCALE GENOMIC DNA]</scope>
    <source>
        <strain evidence="4 5">KR</strain>
    </source>
</reference>
<evidence type="ECO:0000256" key="1">
    <source>
        <dbReference type="ARBA" id="ARBA00004123"/>
    </source>
</evidence>
<keyword evidence="5" id="KW-1185">Reference proteome</keyword>
<comment type="caution">
    <text evidence="4">The sequence shown here is derived from an EMBL/GenBank/DDBJ whole genome shotgun (WGS) entry which is preliminary data.</text>
</comment>
<dbReference type="Proteomes" id="UP000777482">
    <property type="component" value="Unassembled WGS sequence"/>
</dbReference>
<dbReference type="InterPro" id="IPR008501">
    <property type="entry name" value="THOC7/Mft1"/>
</dbReference>
<organism evidence="4 5">
    <name type="scientific">Rhodotorula mucilaginosa</name>
    <name type="common">Yeast</name>
    <name type="synonym">Rhodotorula rubra</name>
    <dbReference type="NCBI Taxonomy" id="5537"/>
    <lineage>
        <taxon>Eukaryota</taxon>
        <taxon>Fungi</taxon>
        <taxon>Dikarya</taxon>
        <taxon>Basidiomycota</taxon>
        <taxon>Pucciniomycotina</taxon>
        <taxon>Microbotryomycetes</taxon>
        <taxon>Sporidiobolales</taxon>
        <taxon>Sporidiobolaceae</taxon>
        <taxon>Rhodotorula</taxon>
    </lineage>
</organism>
<feature type="region of interest" description="Disordered" evidence="3">
    <location>
        <begin position="178"/>
        <end position="310"/>
    </location>
</feature>
<protein>
    <recommendedName>
        <fullName evidence="6">Tho complex subunit 7</fullName>
    </recommendedName>
</protein>
<feature type="compositionally biased region" description="Basic and acidic residues" evidence="3">
    <location>
        <begin position="272"/>
        <end position="303"/>
    </location>
</feature>
<gene>
    <name evidence="4" type="ORF">C6P46_002333</name>
</gene>
<feature type="compositionally biased region" description="Basic and acidic residues" evidence="3">
    <location>
        <begin position="178"/>
        <end position="189"/>
    </location>
</feature>
<dbReference type="AlphaFoldDB" id="A0A9P6VTW8"/>
<name>A0A9P6VTW8_RHOMI</name>
<dbReference type="OrthoDB" id="205166at2759"/>
<dbReference type="GO" id="GO:0000445">
    <property type="term" value="C:THO complex part of transcription export complex"/>
    <property type="evidence" value="ECO:0007669"/>
    <property type="project" value="InterPro"/>
</dbReference>
<dbReference type="EMBL" id="PUHQ01000180">
    <property type="protein sequence ID" value="KAG0653709.1"/>
    <property type="molecule type" value="Genomic_DNA"/>
</dbReference>
<sequence length="310" mass="34138">MDLETLRAYAETRAQSDTKALKKTIQNFYALLAHDATGDKLLAAHSILSIGLDQLEQQLGKSERIDKVTAAEIQEYQQEVAALERTSEETRQKLVDLRRRLEAAQQERARRIEYDAIAKTISRLPDRQKGKETLNKLEEDIELLRQEERTYSETWQTRKLAFDGIVTSLEAMQEAIRDEKAEQERRRALDEEDDAGGGGGGGAGGSGTTGGGGGGPPPAPGSIDTGDANNTPRAGSLDPNAKPFVPGTSGAGEDGEDVEMRDEEEQEEGADREEMDRGRDSGEEVEERRDDLGGEREEGQMTDEREEGEM</sequence>
<evidence type="ECO:0000313" key="4">
    <source>
        <dbReference type="EMBL" id="KAG0653709.1"/>
    </source>
</evidence>